<comment type="caution">
    <text evidence="1">The sequence shown here is derived from an EMBL/GenBank/DDBJ whole genome shotgun (WGS) entry which is preliminary data.</text>
</comment>
<organism evidence="1 2">
    <name type="scientific">Prescottella agglutinans</name>
    <dbReference type="NCBI Taxonomy" id="1644129"/>
    <lineage>
        <taxon>Bacteria</taxon>
        <taxon>Bacillati</taxon>
        <taxon>Actinomycetota</taxon>
        <taxon>Actinomycetes</taxon>
        <taxon>Mycobacteriales</taxon>
        <taxon>Nocardiaceae</taxon>
        <taxon>Prescottella</taxon>
    </lineage>
</organism>
<proteinExistence type="predicted"/>
<dbReference type="OrthoDB" id="5122425at2"/>
<keyword evidence="2" id="KW-1185">Reference proteome</keyword>
<protein>
    <submittedName>
        <fullName evidence="1">Uncharacterized protein</fullName>
    </submittedName>
</protein>
<dbReference type="RefSeq" id="WP_127915733.1">
    <property type="nucleotide sequence ID" value="NZ_RKLP01000004.1"/>
</dbReference>
<dbReference type="EMBL" id="RKLP01000004">
    <property type="protein sequence ID" value="RVW09596.1"/>
    <property type="molecule type" value="Genomic_DNA"/>
</dbReference>
<accession>A0A3S3BUI4</accession>
<reference evidence="1 2" key="1">
    <citation type="submission" date="2018-11" db="EMBL/GenBank/DDBJ databases">
        <title>Rhodococcus spongicola sp. nov. and Rhodococcus xishaensis sp. nov. from marine sponges.</title>
        <authorList>
            <person name="Li L."/>
            <person name="Lin H.W."/>
        </authorList>
    </citation>
    <scope>NUCLEOTIDE SEQUENCE [LARGE SCALE GENOMIC DNA]</scope>
    <source>
        <strain evidence="1 2">CCTCC AB2014297</strain>
    </source>
</reference>
<sequence length="102" mass="10885">MTSPTTADPFTAPGPLAKRYRMHGCHRLHPTYRSWAVCAWPSAAWIAGEGGYAVVARCRRGALTVTLHAALTAAQAAFDRVGRTGCGGVCCGRHDLIQIVHP</sequence>
<dbReference type="AlphaFoldDB" id="A0A3S3BUI4"/>
<dbReference type="Proteomes" id="UP000286208">
    <property type="component" value="Unassembled WGS sequence"/>
</dbReference>
<evidence type="ECO:0000313" key="1">
    <source>
        <dbReference type="EMBL" id="RVW09596.1"/>
    </source>
</evidence>
<gene>
    <name evidence="1" type="ORF">EGT67_08940</name>
</gene>
<evidence type="ECO:0000313" key="2">
    <source>
        <dbReference type="Proteomes" id="UP000286208"/>
    </source>
</evidence>
<name>A0A3S3BUI4_9NOCA</name>